<dbReference type="GO" id="GO:0006813">
    <property type="term" value="P:potassium ion transport"/>
    <property type="evidence" value="ECO:0007669"/>
    <property type="project" value="InterPro"/>
</dbReference>
<dbReference type="InterPro" id="IPR006037">
    <property type="entry name" value="RCK_C"/>
</dbReference>
<reference evidence="3 4" key="1">
    <citation type="journal article" date="2014" name="PLoS Genet.">
        <title>Phylogenetically driven sequencing of extremely halophilic archaea reveals strategies for static and dynamic osmo-response.</title>
        <authorList>
            <person name="Becker E.A."/>
            <person name="Seitzer P.M."/>
            <person name="Tritt A."/>
            <person name="Larsen D."/>
            <person name="Krusor M."/>
            <person name="Yao A.I."/>
            <person name="Wu D."/>
            <person name="Madern D."/>
            <person name="Eisen J.A."/>
            <person name="Darling A.E."/>
            <person name="Facciotti M.T."/>
        </authorList>
    </citation>
    <scope>NUCLEOTIDE SEQUENCE [LARGE SCALE GENOMIC DNA]</scope>
    <source>
        <strain evidence="3 4">JCM 10478</strain>
    </source>
</reference>
<dbReference type="Pfam" id="PF26501">
    <property type="entry name" value="DUF8167"/>
    <property type="match status" value="1"/>
</dbReference>
<accession>L9XZT4</accession>
<dbReference type="AlphaFoldDB" id="L9XZT4"/>
<dbReference type="InterPro" id="IPR058604">
    <property type="entry name" value="DUF8167_3rd"/>
</dbReference>
<keyword evidence="4" id="KW-1185">Reference proteome</keyword>
<feature type="transmembrane region" description="Helical" evidence="1">
    <location>
        <begin position="20"/>
        <end position="40"/>
    </location>
</feature>
<keyword evidence="1" id="KW-0472">Membrane</keyword>
<dbReference type="Proteomes" id="UP000011632">
    <property type="component" value="Unassembled WGS sequence"/>
</dbReference>
<evidence type="ECO:0000313" key="4">
    <source>
        <dbReference type="Proteomes" id="UP000011632"/>
    </source>
</evidence>
<evidence type="ECO:0000313" key="3">
    <source>
        <dbReference type="EMBL" id="ELY67305.1"/>
    </source>
</evidence>
<dbReference type="STRING" id="1227496.C489_11098"/>
<dbReference type="PROSITE" id="PS51202">
    <property type="entry name" value="RCK_C"/>
    <property type="match status" value="1"/>
</dbReference>
<dbReference type="RefSeq" id="WP_006431299.1">
    <property type="nucleotide sequence ID" value="NZ_AOID01000030.1"/>
</dbReference>
<sequence length="393" mass="41211">MTGVVVLQAVVTEWTETALINVLGFALLAGITATIVAFGYRAASARVAPVGVGVFAGLAVVAGWLNAVGLGHATIIDGTPLAHHATAAYFLSAVAISAGTAEGGRRIGDRFARDAFDIDRLAAAGEGASLVRSARRPTPVELPERVDDIDGYPAADAATKRDLAGRTVLVPQYRDVSALRSRLARRLERDYDIDHVSITVGDDEGIDRLAVGRRRTGLGSTLPDGTAATAIRANPSPTASAGDPIEVWTVEDEGDSSQLVSTGTLRAATGDVATITVDADAVDGFEFEPDSRYRLTTRSEPPDDGYGFVSVLRAADETVCSVTVADGDPVDNEFVGWLSGTVLVAVHDDDVIPFPDENETVQDGDQLFVMGIPTELEPLSANKGNQAADRIEN</sequence>
<keyword evidence="1" id="KW-1133">Transmembrane helix</keyword>
<evidence type="ECO:0000259" key="2">
    <source>
        <dbReference type="PROSITE" id="PS51202"/>
    </source>
</evidence>
<dbReference type="GO" id="GO:0008324">
    <property type="term" value="F:monoatomic cation transmembrane transporter activity"/>
    <property type="evidence" value="ECO:0007669"/>
    <property type="project" value="InterPro"/>
</dbReference>
<proteinExistence type="predicted"/>
<gene>
    <name evidence="3" type="ORF">C489_11098</name>
</gene>
<dbReference type="EMBL" id="AOID01000030">
    <property type="protein sequence ID" value="ELY67305.1"/>
    <property type="molecule type" value="Genomic_DNA"/>
</dbReference>
<organism evidence="3 4">
    <name type="scientific">Natrinema versiforme JCM 10478</name>
    <dbReference type="NCBI Taxonomy" id="1227496"/>
    <lineage>
        <taxon>Archaea</taxon>
        <taxon>Methanobacteriati</taxon>
        <taxon>Methanobacteriota</taxon>
        <taxon>Stenosarchaea group</taxon>
        <taxon>Halobacteria</taxon>
        <taxon>Halobacteriales</taxon>
        <taxon>Natrialbaceae</taxon>
        <taxon>Natrinema</taxon>
    </lineage>
</organism>
<name>L9XZT4_9EURY</name>
<comment type="caution">
    <text evidence="3">The sequence shown here is derived from an EMBL/GenBank/DDBJ whole genome shotgun (WGS) entry which is preliminary data.</text>
</comment>
<dbReference type="Pfam" id="PF26503">
    <property type="entry name" value="DUF8167_3rd"/>
    <property type="match status" value="1"/>
</dbReference>
<dbReference type="InterPro" id="IPR058480">
    <property type="entry name" value="DUF8167_N"/>
</dbReference>
<dbReference type="InterPro" id="IPR058603">
    <property type="entry name" value="DUF8167_2nd"/>
</dbReference>
<evidence type="ECO:0000256" key="1">
    <source>
        <dbReference type="SAM" id="Phobius"/>
    </source>
</evidence>
<feature type="domain" description="RCK C-terminal" evidence="2">
    <location>
        <begin position="307"/>
        <end position="385"/>
    </location>
</feature>
<keyword evidence="1" id="KW-0812">Transmembrane</keyword>
<feature type="transmembrane region" description="Helical" evidence="1">
    <location>
        <begin position="52"/>
        <end position="75"/>
    </location>
</feature>
<dbReference type="PATRIC" id="fig|1227496.3.peg.2246"/>
<dbReference type="Pfam" id="PF26502">
    <property type="entry name" value="DUF8167_2nd"/>
    <property type="match status" value="1"/>
</dbReference>
<protein>
    <recommendedName>
        <fullName evidence="2">RCK C-terminal domain-containing protein</fullName>
    </recommendedName>
</protein>